<name>A0ABU4KWN3_9ACTN</name>
<keyword evidence="8 9" id="KW-0131">Cell cycle</keyword>
<dbReference type="EC" id="6.3.2.9" evidence="9 10"/>
<evidence type="ECO:0000256" key="1">
    <source>
        <dbReference type="ARBA" id="ARBA00004496"/>
    </source>
</evidence>
<evidence type="ECO:0000259" key="11">
    <source>
        <dbReference type="Pfam" id="PF02875"/>
    </source>
</evidence>
<dbReference type="GO" id="GO:0008764">
    <property type="term" value="F:UDP-N-acetylmuramoylalanine-D-glutamate ligase activity"/>
    <property type="evidence" value="ECO:0007669"/>
    <property type="project" value="UniProtKB-EC"/>
</dbReference>
<keyword evidence="5 9" id="KW-0132">Cell division</keyword>
<dbReference type="InterPro" id="IPR036565">
    <property type="entry name" value="Mur-like_cat_sf"/>
</dbReference>
<comment type="caution">
    <text evidence="13">The sequence shown here is derived from an EMBL/GenBank/DDBJ whole genome shotgun (WGS) entry which is preliminary data.</text>
</comment>
<evidence type="ECO:0000256" key="9">
    <source>
        <dbReference type="HAMAP-Rule" id="MF_00639"/>
    </source>
</evidence>
<dbReference type="Gene3D" id="3.40.50.720">
    <property type="entry name" value="NAD(P)-binding Rossmann-like Domain"/>
    <property type="match status" value="1"/>
</dbReference>
<keyword evidence="14" id="KW-1185">Reference proteome</keyword>
<sequence length="478" mass="49755">MGGRQVTDWQGKRVTVAGLGVSGIPAAKVLRDLGATVTVVNDGDDERARAQAADLEALGVTVRLGDGATLPEGTELIVTTPGWKPDKPLFAAAREAGVDIWGDVELAWRLRGPDAAPWLAVTGTNGKTTTVQMLASILTAAGLRTAAVGNIGVSLLDVVLGDEPYDVLAVELSSYQLHWAPSLRAHSAAVLNLAPDHLDWHGSMEAYAADKGRIYEGNQVACVYNVDATDKPSTEDLVREADVEEGCRAVGFTLGTPGPSQLGVVDGILVDRAFVENRQKNAQELAEVGDVNPPAPHNVANALAAAALARAFGVPAAAVRDGLRAFTPDAHRIAHVADVDGVAYIDDSKATNTHAAQASLAAYESIVWIAGGLAKGATFDELVAGAAGRLRGVVLIGADRALIRQALARHAPEVPVVDLDRTDTGAMPAAVREARTLARAGDTVLLAPACASMDMFVNYNKRGDAFAEAVRELSSADG</sequence>
<comment type="similarity">
    <text evidence="9">Belongs to the MurCDEF family.</text>
</comment>
<evidence type="ECO:0000256" key="3">
    <source>
        <dbReference type="ARBA" id="ARBA00022490"/>
    </source>
</evidence>
<keyword evidence="7 9" id="KW-0067">ATP-binding</keyword>
<evidence type="ECO:0000256" key="6">
    <source>
        <dbReference type="ARBA" id="ARBA00022741"/>
    </source>
</evidence>
<comment type="subcellular location">
    <subcellularLocation>
        <location evidence="1 9 10">Cytoplasm</location>
    </subcellularLocation>
</comment>
<keyword evidence="6 9" id="KW-0547">Nucleotide-binding</keyword>
<feature type="domain" description="Mur ligase central" evidence="12">
    <location>
        <begin position="121"/>
        <end position="309"/>
    </location>
</feature>
<evidence type="ECO:0000256" key="5">
    <source>
        <dbReference type="ARBA" id="ARBA00022618"/>
    </source>
</evidence>
<dbReference type="HAMAP" id="MF_00639">
    <property type="entry name" value="MurD"/>
    <property type="match status" value="1"/>
</dbReference>
<proteinExistence type="inferred from homology"/>
<dbReference type="Gene3D" id="3.40.1190.10">
    <property type="entry name" value="Mur-like, catalytic domain"/>
    <property type="match status" value="1"/>
</dbReference>
<comment type="catalytic activity">
    <reaction evidence="9 10">
        <text>UDP-N-acetyl-alpha-D-muramoyl-L-alanine + D-glutamate + ATP = UDP-N-acetyl-alpha-D-muramoyl-L-alanyl-D-glutamate + ADP + phosphate + H(+)</text>
        <dbReference type="Rhea" id="RHEA:16429"/>
        <dbReference type="ChEBI" id="CHEBI:15378"/>
        <dbReference type="ChEBI" id="CHEBI:29986"/>
        <dbReference type="ChEBI" id="CHEBI:30616"/>
        <dbReference type="ChEBI" id="CHEBI:43474"/>
        <dbReference type="ChEBI" id="CHEBI:83898"/>
        <dbReference type="ChEBI" id="CHEBI:83900"/>
        <dbReference type="ChEBI" id="CHEBI:456216"/>
        <dbReference type="EC" id="6.3.2.9"/>
    </reaction>
</comment>
<evidence type="ECO:0000313" key="14">
    <source>
        <dbReference type="Proteomes" id="UP001271723"/>
    </source>
</evidence>
<dbReference type="Gene3D" id="3.90.190.20">
    <property type="entry name" value="Mur ligase, C-terminal domain"/>
    <property type="match status" value="1"/>
</dbReference>
<dbReference type="SUPFAM" id="SSF51984">
    <property type="entry name" value="MurCD N-terminal domain"/>
    <property type="match status" value="1"/>
</dbReference>
<comment type="pathway">
    <text evidence="2 9 10">Cell wall biogenesis; peptidoglycan biosynthesis.</text>
</comment>
<dbReference type="EMBL" id="JARAVY010000001">
    <property type="protein sequence ID" value="MDX2907449.1"/>
    <property type="molecule type" value="Genomic_DNA"/>
</dbReference>
<evidence type="ECO:0000256" key="2">
    <source>
        <dbReference type="ARBA" id="ARBA00004752"/>
    </source>
</evidence>
<comment type="function">
    <text evidence="9 10">Cell wall formation. Catalyzes the addition of glutamate to the nucleotide precursor UDP-N-acetylmuramoyl-L-alanine (UMA).</text>
</comment>
<keyword evidence="9 10" id="KW-0573">Peptidoglycan synthesis</keyword>
<evidence type="ECO:0000259" key="12">
    <source>
        <dbReference type="Pfam" id="PF08245"/>
    </source>
</evidence>
<keyword evidence="9 10" id="KW-0961">Cell wall biogenesis/degradation</keyword>
<feature type="binding site" evidence="9">
    <location>
        <begin position="123"/>
        <end position="129"/>
    </location>
    <ligand>
        <name>ATP</name>
        <dbReference type="ChEBI" id="CHEBI:30616"/>
    </ligand>
</feature>
<accession>A0ABU4KWN3</accession>
<dbReference type="InterPro" id="IPR005762">
    <property type="entry name" value="MurD"/>
</dbReference>
<keyword evidence="9 10" id="KW-0133">Cell shape</keyword>
<dbReference type="PANTHER" id="PTHR43692:SF1">
    <property type="entry name" value="UDP-N-ACETYLMURAMOYLALANINE--D-GLUTAMATE LIGASE"/>
    <property type="match status" value="1"/>
</dbReference>
<evidence type="ECO:0000256" key="10">
    <source>
        <dbReference type="RuleBase" id="RU003664"/>
    </source>
</evidence>
<dbReference type="SUPFAM" id="SSF53244">
    <property type="entry name" value="MurD-like peptide ligases, peptide-binding domain"/>
    <property type="match status" value="1"/>
</dbReference>
<keyword evidence="3 9" id="KW-0963">Cytoplasm</keyword>
<dbReference type="PANTHER" id="PTHR43692">
    <property type="entry name" value="UDP-N-ACETYLMURAMOYLALANINE--D-GLUTAMATE LIGASE"/>
    <property type="match status" value="1"/>
</dbReference>
<evidence type="ECO:0000313" key="13">
    <source>
        <dbReference type="EMBL" id="MDX2907449.1"/>
    </source>
</evidence>
<gene>
    <name evidence="9 13" type="primary">murD</name>
    <name evidence="13" type="ORF">PV517_01910</name>
</gene>
<protein>
    <recommendedName>
        <fullName evidence="9 10">UDP-N-acetylmuramoylalanine--D-glutamate ligase</fullName>
        <ecNumber evidence="9 10">6.3.2.9</ecNumber>
    </recommendedName>
    <alternativeName>
        <fullName evidence="9">D-glutamic acid-adding enzyme</fullName>
    </alternativeName>
    <alternativeName>
        <fullName evidence="9">UDP-N-acetylmuramoyl-L-alanyl-D-glutamate synthetase</fullName>
    </alternativeName>
</protein>
<dbReference type="Pfam" id="PF02875">
    <property type="entry name" value="Mur_ligase_C"/>
    <property type="match status" value="1"/>
</dbReference>
<dbReference type="InterPro" id="IPR018109">
    <property type="entry name" value="Folylpolyglutamate_synth_CS"/>
</dbReference>
<evidence type="ECO:0000256" key="8">
    <source>
        <dbReference type="ARBA" id="ARBA00023306"/>
    </source>
</evidence>
<keyword evidence="4 9" id="KW-0436">Ligase</keyword>
<dbReference type="InterPro" id="IPR036615">
    <property type="entry name" value="Mur_ligase_C_dom_sf"/>
</dbReference>
<reference evidence="13 14" key="1">
    <citation type="journal article" date="2023" name="Microb. Genom.">
        <title>Mesoterricola silvestris gen. nov., sp. nov., Mesoterricola sediminis sp. nov., Geothrix oryzae sp. nov., Geothrix edaphica sp. nov., Geothrix rubra sp. nov., and Geothrix limicola sp. nov., six novel members of Acidobacteriota isolated from soils.</title>
        <authorList>
            <person name="Weisberg A.J."/>
            <person name="Pearce E."/>
            <person name="Kramer C.G."/>
            <person name="Chang J.H."/>
            <person name="Clarke C.R."/>
        </authorList>
    </citation>
    <scope>NUCLEOTIDE SEQUENCE [LARGE SCALE GENOMIC DNA]</scope>
    <source>
        <strain evidence="13 14">NRRL_B-2795</strain>
    </source>
</reference>
<evidence type="ECO:0000256" key="7">
    <source>
        <dbReference type="ARBA" id="ARBA00022840"/>
    </source>
</evidence>
<dbReference type="Pfam" id="PF08245">
    <property type="entry name" value="Mur_ligase_M"/>
    <property type="match status" value="1"/>
</dbReference>
<dbReference type="RefSeq" id="WP_179203201.1">
    <property type="nucleotide sequence ID" value="NZ_JAGJBZ010000001.1"/>
</dbReference>
<dbReference type="PROSITE" id="PS01011">
    <property type="entry name" value="FOLYLPOLYGLU_SYNT_1"/>
    <property type="match status" value="1"/>
</dbReference>
<evidence type="ECO:0000256" key="4">
    <source>
        <dbReference type="ARBA" id="ARBA00022598"/>
    </source>
</evidence>
<organism evidence="13 14">
    <name type="scientific">Streptomyces griseiscabiei</name>
    <dbReference type="NCBI Taxonomy" id="2993540"/>
    <lineage>
        <taxon>Bacteria</taxon>
        <taxon>Bacillati</taxon>
        <taxon>Actinomycetota</taxon>
        <taxon>Actinomycetes</taxon>
        <taxon>Kitasatosporales</taxon>
        <taxon>Streptomycetaceae</taxon>
        <taxon>Streptomyces</taxon>
    </lineage>
</organism>
<dbReference type="InterPro" id="IPR004101">
    <property type="entry name" value="Mur_ligase_C"/>
</dbReference>
<dbReference type="NCBIfam" id="TIGR01087">
    <property type="entry name" value="murD"/>
    <property type="match status" value="1"/>
</dbReference>
<dbReference type="SUPFAM" id="SSF53623">
    <property type="entry name" value="MurD-like peptide ligases, catalytic domain"/>
    <property type="match status" value="1"/>
</dbReference>
<dbReference type="InterPro" id="IPR013221">
    <property type="entry name" value="Mur_ligase_cen"/>
</dbReference>
<feature type="domain" description="Mur ligase C-terminal" evidence="11">
    <location>
        <begin position="331"/>
        <end position="450"/>
    </location>
</feature>
<dbReference type="Proteomes" id="UP001271723">
    <property type="component" value="Unassembled WGS sequence"/>
</dbReference>